<dbReference type="RefSeq" id="XP_012211716.1">
    <property type="nucleotide sequence ID" value="XM_012356326.1"/>
</dbReference>
<dbReference type="KEGG" id="spar:SPRG_17043"/>
<keyword evidence="1" id="KW-0472">Membrane</keyword>
<dbReference type="PRINTS" id="PR00109">
    <property type="entry name" value="TYRKINASE"/>
</dbReference>
<keyword evidence="2" id="KW-0732">Signal</keyword>
<evidence type="ECO:0000256" key="2">
    <source>
        <dbReference type="SAM" id="SignalP"/>
    </source>
</evidence>
<proteinExistence type="predicted"/>
<organism evidence="4 5">
    <name type="scientific">Saprolegnia parasitica (strain CBS 223.65)</name>
    <dbReference type="NCBI Taxonomy" id="695850"/>
    <lineage>
        <taxon>Eukaryota</taxon>
        <taxon>Sar</taxon>
        <taxon>Stramenopiles</taxon>
        <taxon>Oomycota</taxon>
        <taxon>Saprolegniomycetes</taxon>
        <taxon>Saprolegniales</taxon>
        <taxon>Saprolegniaceae</taxon>
        <taxon>Saprolegnia</taxon>
    </lineage>
</organism>
<keyword evidence="1" id="KW-0812">Transmembrane</keyword>
<dbReference type="InterPro" id="IPR032675">
    <property type="entry name" value="LRR_dom_sf"/>
</dbReference>
<dbReference type="STRING" id="695850.A0A067BLG7"/>
<dbReference type="Gene3D" id="1.10.510.10">
    <property type="entry name" value="Transferase(Phosphotransferase) domain 1"/>
    <property type="match status" value="1"/>
</dbReference>
<dbReference type="OMA" id="VTRTCAI"/>
<keyword evidence="5" id="KW-1185">Reference proteome</keyword>
<dbReference type="Gene3D" id="3.30.200.20">
    <property type="entry name" value="Phosphorylase Kinase, domain 1"/>
    <property type="match status" value="1"/>
</dbReference>
<keyword evidence="4" id="KW-0418">Kinase</keyword>
<feature type="chain" id="PRO_5001633460" evidence="2">
    <location>
        <begin position="19"/>
        <end position="746"/>
    </location>
</feature>
<dbReference type="GeneID" id="24138608"/>
<dbReference type="InterPro" id="IPR000719">
    <property type="entry name" value="Prot_kinase_dom"/>
</dbReference>
<dbReference type="PROSITE" id="PS00108">
    <property type="entry name" value="PROTEIN_KINASE_ST"/>
    <property type="match status" value="1"/>
</dbReference>
<reference evidence="4 5" key="1">
    <citation type="journal article" date="2013" name="PLoS Genet.">
        <title>Distinctive expansion of potential virulence genes in the genome of the oomycete fish pathogen Saprolegnia parasitica.</title>
        <authorList>
            <person name="Jiang R.H."/>
            <person name="de Bruijn I."/>
            <person name="Haas B.J."/>
            <person name="Belmonte R."/>
            <person name="Lobach L."/>
            <person name="Christie J."/>
            <person name="van den Ackerveken G."/>
            <person name="Bottin A."/>
            <person name="Bulone V."/>
            <person name="Diaz-Moreno S.M."/>
            <person name="Dumas B."/>
            <person name="Fan L."/>
            <person name="Gaulin E."/>
            <person name="Govers F."/>
            <person name="Grenville-Briggs L.J."/>
            <person name="Horner N.R."/>
            <person name="Levin J.Z."/>
            <person name="Mammella M."/>
            <person name="Meijer H.J."/>
            <person name="Morris P."/>
            <person name="Nusbaum C."/>
            <person name="Oome S."/>
            <person name="Phillips A.J."/>
            <person name="van Rooyen D."/>
            <person name="Rzeszutek E."/>
            <person name="Saraiva M."/>
            <person name="Secombes C.J."/>
            <person name="Seidl M.F."/>
            <person name="Snel B."/>
            <person name="Stassen J.H."/>
            <person name="Sykes S."/>
            <person name="Tripathy S."/>
            <person name="van den Berg H."/>
            <person name="Vega-Arreguin J.C."/>
            <person name="Wawra S."/>
            <person name="Young S.K."/>
            <person name="Zeng Q."/>
            <person name="Dieguez-Uribeondo J."/>
            <person name="Russ C."/>
            <person name="Tyler B.M."/>
            <person name="van West P."/>
        </authorList>
    </citation>
    <scope>NUCLEOTIDE SEQUENCE [LARGE SCALE GENOMIC DNA]</scope>
    <source>
        <strain evidence="4 5">CBS 223.65</strain>
    </source>
</reference>
<dbReference type="EMBL" id="KK583624">
    <property type="protein sequence ID" value="KDO17575.1"/>
    <property type="molecule type" value="Genomic_DNA"/>
</dbReference>
<dbReference type="OrthoDB" id="61822at2759"/>
<dbReference type="AlphaFoldDB" id="A0A067BLG7"/>
<name>A0A067BLG7_SAPPC</name>
<dbReference type="SMART" id="SM00220">
    <property type="entry name" value="S_TKc"/>
    <property type="match status" value="1"/>
</dbReference>
<gene>
    <name evidence="4" type="ORF">SPRG_17043</name>
</gene>
<feature type="transmembrane region" description="Helical" evidence="1">
    <location>
        <begin position="397"/>
        <end position="421"/>
    </location>
</feature>
<feature type="domain" description="Protein kinase" evidence="3">
    <location>
        <begin position="477"/>
        <end position="746"/>
    </location>
</feature>
<dbReference type="InterPro" id="IPR051681">
    <property type="entry name" value="Ser/Thr_Kinases-Pseudokinases"/>
</dbReference>
<evidence type="ECO:0000259" key="3">
    <source>
        <dbReference type="PROSITE" id="PS50011"/>
    </source>
</evidence>
<sequence length="746" mass="83352">MRHLTAAILGAAIAMLDAATCPYERLPTWIDAIWTTGAECGSSNRPCKVTRTCAIRTDGTDPDAFGDLSRLTTNKTVVLGDLPSLDLSKAILPPTATTLTLQNVAEFTGLNTTTLPPSLAEMYFVNTSVGDFPPGLTWPASLQSLYVFNTRTVDVKHLKMPPTSTLLDFWNVTEIENLDELYLPDSLTVMYFSNCTVQVIPPSLVWPKSLEKLTLIDNHLQDLPHNLPDGVTFLSIHKNYVDNLGISLPKNLSVLKFRDNRIKEVVNWDFTNLYYLYAGRIWHEISLTLTRSRMKRNPVTRIDNVTFSSKLHYFDCEGCPLTVFNVDRTSFAALDALDPWDRNESRATIEFRGFNIIDNINSDKAACDKLHGDIRQLWAGKSNVTVHVCVIGSPVNYTLVIVGISIGAVVLIAALTTYCCIKRRNLQKQLETYVAASPFGSGNQFTNGSTLDINGNSTLGGLVHDLGDLEFLRVSGVELHKKLAEGAYGEVWKGSYNGAIVAVKRLLPNKSSPKDILNFINECKLMARFESPYVVKLYGVSWTRPVDFMAVMEFMDRGDLKSYLAHHSPMTVSWEFKHKIMSHILEGLVYLHSMQIIHRDLKSRNVLLDSSDGETVKLTDFGVSKEDLQETMTVGVGTYRWMAPEILKEGHYSVAADIYSFGILLSELDTHKIPYAESRHPITHKPLVDTAIMSMVINGTLSPSFSTDCPQWVHAIALRCLEHDPQLRPSARQLVLELRRQSPHAN</sequence>
<dbReference type="Proteomes" id="UP000030745">
    <property type="component" value="Unassembled WGS sequence"/>
</dbReference>
<dbReference type="Pfam" id="PF00069">
    <property type="entry name" value="Pkinase"/>
    <property type="match status" value="1"/>
</dbReference>
<feature type="signal peptide" evidence="2">
    <location>
        <begin position="1"/>
        <end position="18"/>
    </location>
</feature>
<dbReference type="GO" id="GO:0005524">
    <property type="term" value="F:ATP binding"/>
    <property type="evidence" value="ECO:0007669"/>
    <property type="project" value="InterPro"/>
</dbReference>
<dbReference type="CDD" id="cd13999">
    <property type="entry name" value="STKc_MAP3K-like"/>
    <property type="match status" value="1"/>
</dbReference>
<dbReference type="SUPFAM" id="SSF56112">
    <property type="entry name" value="Protein kinase-like (PK-like)"/>
    <property type="match status" value="1"/>
</dbReference>
<keyword evidence="4" id="KW-0808">Transferase</keyword>
<dbReference type="SUPFAM" id="SSF52058">
    <property type="entry name" value="L domain-like"/>
    <property type="match status" value="1"/>
</dbReference>
<evidence type="ECO:0000256" key="1">
    <source>
        <dbReference type="SAM" id="Phobius"/>
    </source>
</evidence>
<dbReference type="GO" id="GO:0004674">
    <property type="term" value="F:protein serine/threonine kinase activity"/>
    <property type="evidence" value="ECO:0007669"/>
    <property type="project" value="TreeGrafter"/>
</dbReference>
<dbReference type="PANTHER" id="PTHR44329:SF214">
    <property type="entry name" value="PROTEIN KINASE DOMAIN-CONTAINING PROTEIN"/>
    <property type="match status" value="1"/>
</dbReference>
<dbReference type="VEuPathDB" id="FungiDB:SPRG_17043"/>
<dbReference type="PANTHER" id="PTHR44329">
    <property type="entry name" value="SERINE/THREONINE-PROTEIN KINASE TNNI3K-RELATED"/>
    <property type="match status" value="1"/>
</dbReference>
<dbReference type="InterPro" id="IPR008271">
    <property type="entry name" value="Ser/Thr_kinase_AS"/>
</dbReference>
<accession>A0A067BLG7</accession>
<evidence type="ECO:0000313" key="4">
    <source>
        <dbReference type="EMBL" id="KDO17575.1"/>
    </source>
</evidence>
<dbReference type="PROSITE" id="PS50011">
    <property type="entry name" value="PROTEIN_KINASE_DOM"/>
    <property type="match status" value="1"/>
</dbReference>
<protein>
    <submittedName>
        <fullName evidence="4">TKL protein kinase</fullName>
    </submittedName>
</protein>
<dbReference type="InterPro" id="IPR001245">
    <property type="entry name" value="Ser-Thr/Tyr_kinase_cat_dom"/>
</dbReference>
<evidence type="ECO:0000313" key="5">
    <source>
        <dbReference type="Proteomes" id="UP000030745"/>
    </source>
</evidence>
<dbReference type="InterPro" id="IPR011009">
    <property type="entry name" value="Kinase-like_dom_sf"/>
</dbReference>
<dbReference type="Gene3D" id="3.80.10.10">
    <property type="entry name" value="Ribonuclease Inhibitor"/>
    <property type="match status" value="1"/>
</dbReference>
<keyword evidence="1" id="KW-1133">Transmembrane helix</keyword>